<dbReference type="InterPro" id="IPR036680">
    <property type="entry name" value="SPOR-like_sf"/>
</dbReference>
<protein>
    <submittedName>
        <fullName evidence="3">Sporulation domain-containing protein</fullName>
    </submittedName>
</protein>
<proteinExistence type="predicted"/>
<evidence type="ECO:0000259" key="2">
    <source>
        <dbReference type="Pfam" id="PF05036"/>
    </source>
</evidence>
<name>K2Q200_9FLAO</name>
<sequence length="135" mass="15718">MRLLARKRFIIIAMTAFFYSGIISAQDGIKTQHPEGKVTINQDPRIAKLIAYKSELNQSNTEKRFSIQIYNGTLEGAENAEKEFQEKFDDISCNISFETPNYKVRVGKFRNRLEADRYLMKVREEYPSAFLLQPK</sequence>
<evidence type="ECO:0000313" key="4">
    <source>
        <dbReference type="Proteomes" id="UP000007364"/>
    </source>
</evidence>
<accession>K2Q200</accession>
<feature type="domain" description="SPOR" evidence="2">
    <location>
        <begin position="63"/>
        <end position="132"/>
    </location>
</feature>
<feature type="signal peptide" evidence="1">
    <location>
        <begin position="1"/>
        <end position="25"/>
    </location>
</feature>
<reference evidence="3 4" key="1">
    <citation type="journal article" date="2012" name="J. Bacteriol.">
        <title>Genome Sequence of Galbibacter marinum Type Strain ck-I2-15.</title>
        <authorList>
            <person name="Lai Q."/>
            <person name="Li C."/>
            <person name="Shao Z."/>
        </authorList>
    </citation>
    <scope>NUCLEOTIDE SEQUENCE [LARGE SCALE GENOMIC DNA]</scope>
    <source>
        <strain evidence="4">ck-I2-15</strain>
    </source>
</reference>
<keyword evidence="4" id="KW-1185">Reference proteome</keyword>
<dbReference type="EMBL" id="AMSG01000014">
    <property type="protein sequence ID" value="EKF54861.1"/>
    <property type="molecule type" value="Genomic_DNA"/>
</dbReference>
<keyword evidence="1" id="KW-0732">Signal</keyword>
<dbReference type="OrthoDB" id="2473397at2"/>
<dbReference type="STRING" id="555500.I215_10500"/>
<dbReference type="InterPro" id="IPR007730">
    <property type="entry name" value="SPOR-like_dom"/>
</dbReference>
<organism evidence="3 4">
    <name type="scientific">Galbibacter marinus</name>
    <dbReference type="NCBI Taxonomy" id="555500"/>
    <lineage>
        <taxon>Bacteria</taxon>
        <taxon>Pseudomonadati</taxon>
        <taxon>Bacteroidota</taxon>
        <taxon>Flavobacteriia</taxon>
        <taxon>Flavobacteriales</taxon>
        <taxon>Flavobacteriaceae</taxon>
        <taxon>Galbibacter</taxon>
    </lineage>
</organism>
<feature type="chain" id="PRO_5003862987" evidence="1">
    <location>
        <begin position="26"/>
        <end position="135"/>
    </location>
</feature>
<evidence type="ECO:0000313" key="3">
    <source>
        <dbReference type="EMBL" id="EKF54861.1"/>
    </source>
</evidence>
<dbReference type="Pfam" id="PF05036">
    <property type="entry name" value="SPOR"/>
    <property type="match status" value="1"/>
</dbReference>
<gene>
    <name evidence="3" type="ORF">I215_10500</name>
</gene>
<dbReference type="Proteomes" id="UP000007364">
    <property type="component" value="Unassembled WGS sequence"/>
</dbReference>
<dbReference type="eggNOG" id="ENOG5032RMV">
    <property type="taxonomic scope" value="Bacteria"/>
</dbReference>
<dbReference type="Gene3D" id="3.30.70.1070">
    <property type="entry name" value="Sporulation related repeat"/>
    <property type="match status" value="1"/>
</dbReference>
<dbReference type="GO" id="GO:0042834">
    <property type="term" value="F:peptidoglycan binding"/>
    <property type="evidence" value="ECO:0007669"/>
    <property type="project" value="InterPro"/>
</dbReference>
<dbReference type="RefSeq" id="WP_008991942.1">
    <property type="nucleotide sequence ID" value="NZ_AMSG01000014.1"/>
</dbReference>
<comment type="caution">
    <text evidence="3">The sequence shown here is derived from an EMBL/GenBank/DDBJ whole genome shotgun (WGS) entry which is preliminary data.</text>
</comment>
<dbReference type="AlphaFoldDB" id="K2Q200"/>
<evidence type="ECO:0000256" key="1">
    <source>
        <dbReference type="SAM" id="SignalP"/>
    </source>
</evidence>